<evidence type="ECO:0000256" key="11">
    <source>
        <dbReference type="ARBA" id="ARBA00022989"/>
    </source>
</evidence>
<evidence type="ECO:0000256" key="8">
    <source>
        <dbReference type="ARBA" id="ARBA00022692"/>
    </source>
</evidence>
<keyword evidence="6" id="KW-0444">Lipid biosynthesis</keyword>
<dbReference type="GO" id="GO:0019432">
    <property type="term" value="P:triglyceride biosynthetic process"/>
    <property type="evidence" value="ECO:0007669"/>
    <property type="project" value="TreeGrafter"/>
</dbReference>
<comment type="subcellular location">
    <subcellularLocation>
        <location evidence="1">Endoplasmic reticulum membrane</location>
        <topology evidence="1">Multi-pass membrane protein</topology>
    </subcellularLocation>
</comment>
<evidence type="ECO:0000256" key="13">
    <source>
        <dbReference type="ARBA" id="ARBA00023136"/>
    </source>
</evidence>
<evidence type="ECO:0000256" key="14">
    <source>
        <dbReference type="ARBA" id="ARBA00023315"/>
    </source>
</evidence>
<dbReference type="PANTHER" id="PTHR12317">
    <property type="entry name" value="DIACYLGLYCEROL O-ACYLTRANSFERASE"/>
    <property type="match status" value="1"/>
</dbReference>
<comment type="caution">
    <text evidence="15">The sequence shown here is derived from an EMBL/GenBank/DDBJ whole genome shotgun (WGS) entry which is preliminary data.</text>
</comment>
<dbReference type="GO" id="GO:0005789">
    <property type="term" value="C:endoplasmic reticulum membrane"/>
    <property type="evidence" value="ECO:0007669"/>
    <property type="project" value="UniProtKB-SubCell"/>
</dbReference>
<accession>A0AAQ4F8T7</accession>
<evidence type="ECO:0000313" key="16">
    <source>
        <dbReference type="Proteomes" id="UP001321473"/>
    </source>
</evidence>
<comment type="pathway">
    <text evidence="3">Lipid metabolism.</text>
</comment>
<keyword evidence="14" id="KW-0012">Acyltransferase</keyword>
<dbReference type="EC" id="2.3.1.20" evidence="5"/>
<evidence type="ECO:0000256" key="9">
    <source>
        <dbReference type="ARBA" id="ARBA00022798"/>
    </source>
</evidence>
<keyword evidence="9" id="KW-0319">Glycerol metabolism</keyword>
<gene>
    <name evidence="15" type="ORF">V5799_015595</name>
</gene>
<evidence type="ECO:0000256" key="1">
    <source>
        <dbReference type="ARBA" id="ARBA00004477"/>
    </source>
</evidence>
<dbReference type="GO" id="GO:0004144">
    <property type="term" value="F:diacylglycerol O-acyltransferase activity"/>
    <property type="evidence" value="ECO:0007669"/>
    <property type="project" value="UniProtKB-EC"/>
</dbReference>
<dbReference type="AlphaFoldDB" id="A0AAQ4F8T7"/>
<evidence type="ECO:0000256" key="3">
    <source>
        <dbReference type="ARBA" id="ARBA00005189"/>
    </source>
</evidence>
<keyword evidence="16" id="KW-1185">Reference proteome</keyword>
<dbReference type="InterPro" id="IPR007130">
    <property type="entry name" value="DAGAT"/>
</dbReference>
<keyword evidence="8" id="KW-0812">Transmembrane</keyword>
<dbReference type="GO" id="GO:0006071">
    <property type="term" value="P:glycerol metabolic process"/>
    <property type="evidence" value="ECO:0007669"/>
    <property type="project" value="UniProtKB-KW"/>
</dbReference>
<keyword evidence="12" id="KW-0443">Lipid metabolism</keyword>
<evidence type="ECO:0000256" key="7">
    <source>
        <dbReference type="ARBA" id="ARBA00022679"/>
    </source>
</evidence>
<dbReference type="PANTHER" id="PTHR12317:SF0">
    <property type="entry name" value="ACYLTRANSFERASE"/>
    <property type="match status" value="1"/>
</dbReference>
<reference evidence="15 16" key="1">
    <citation type="journal article" date="2023" name="Arcadia Sci">
        <title>De novo assembly of a long-read Amblyomma americanum tick genome.</title>
        <authorList>
            <person name="Chou S."/>
            <person name="Poskanzer K.E."/>
            <person name="Rollins M."/>
            <person name="Thuy-Boun P.S."/>
        </authorList>
    </citation>
    <scope>NUCLEOTIDE SEQUENCE [LARGE SCALE GENOMIC DNA]</scope>
    <source>
        <strain evidence="15">F_SG_1</strain>
        <tissue evidence="15">Salivary glands</tissue>
    </source>
</reference>
<keyword evidence="10" id="KW-0256">Endoplasmic reticulum</keyword>
<proteinExistence type="inferred from homology"/>
<protein>
    <recommendedName>
        <fullName evidence="5">diacylglycerol O-acyltransferase</fullName>
        <ecNumber evidence="5">2.3.1.20</ecNumber>
    </recommendedName>
</protein>
<evidence type="ECO:0000256" key="12">
    <source>
        <dbReference type="ARBA" id="ARBA00023098"/>
    </source>
</evidence>
<evidence type="ECO:0000256" key="2">
    <source>
        <dbReference type="ARBA" id="ARBA00004771"/>
    </source>
</evidence>
<evidence type="ECO:0000256" key="10">
    <source>
        <dbReference type="ARBA" id="ARBA00022824"/>
    </source>
</evidence>
<evidence type="ECO:0000256" key="5">
    <source>
        <dbReference type="ARBA" id="ARBA00013244"/>
    </source>
</evidence>
<organism evidence="15 16">
    <name type="scientific">Amblyomma americanum</name>
    <name type="common">Lone star tick</name>
    <dbReference type="NCBI Taxonomy" id="6943"/>
    <lineage>
        <taxon>Eukaryota</taxon>
        <taxon>Metazoa</taxon>
        <taxon>Ecdysozoa</taxon>
        <taxon>Arthropoda</taxon>
        <taxon>Chelicerata</taxon>
        <taxon>Arachnida</taxon>
        <taxon>Acari</taxon>
        <taxon>Parasitiformes</taxon>
        <taxon>Ixodida</taxon>
        <taxon>Ixodoidea</taxon>
        <taxon>Ixodidae</taxon>
        <taxon>Amblyomminae</taxon>
        <taxon>Amblyomma</taxon>
    </lineage>
</organism>
<comment type="similarity">
    <text evidence="4">Belongs to the diacylglycerol acyltransferase family.</text>
</comment>
<keyword evidence="7" id="KW-0808">Transferase</keyword>
<evidence type="ECO:0000313" key="15">
    <source>
        <dbReference type="EMBL" id="KAK8783062.1"/>
    </source>
</evidence>
<dbReference type="Pfam" id="PF03982">
    <property type="entry name" value="DAGAT"/>
    <property type="match status" value="1"/>
</dbReference>
<evidence type="ECO:0000256" key="4">
    <source>
        <dbReference type="ARBA" id="ARBA00005420"/>
    </source>
</evidence>
<evidence type="ECO:0000256" key="6">
    <source>
        <dbReference type="ARBA" id="ARBA00022516"/>
    </source>
</evidence>
<dbReference type="EMBL" id="JARKHS020005914">
    <property type="protein sequence ID" value="KAK8783062.1"/>
    <property type="molecule type" value="Genomic_DNA"/>
</dbReference>
<keyword evidence="13" id="KW-0472">Membrane</keyword>
<dbReference type="CDD" id="cd07987">
    <property type="entry name" value="LPLAT_MGAT-like"/>
    <property type="match status" value="1"/>
</dbReference>
<name>A0AAQ4F8T7_AMBAM</name>
<sequence length="264" mass="29679">MKGRKRGKAARRYFRDYFPIRLVKTCELPADRNYLLGYHPHGIMCAGAFCNFATEATDFSATFPGIRPHLLVLRGQFSFPLHRELLLTGGMCSASRQSLDWILGGEARGNAAVLVVGGAIEALDARPGSHRLFLSRRKGFVRAALRHGTPLVPVFSFGENELFSQADNAEGSRLRRIQAWLTRRLGFSPPLFLGRGVFQYSWGWLPRRRPIVTVVGRPLDVPRRENPSDEEVDRVHRQYVDALLQLFNEHKGQCGAPEAELAIV</sequence>
<keyword evidence="11" id="KW-1133">Transmembrane helix</keyword>
<dbReference type="Proteomes" id="UP001321473">
    <property type="component" value="Unassembled WGS sequence"/>
</dbReference>
<comment type="pathway">
    <text evidence="2">Glycerolipid metabolism; triacylglycerol biosynthesis.</text>
</comment>